<keyword evidence="1" id="KW-0472">Membrane</keyword>
<dbReference type="Proteomes" id="UP001597055">
    <property type="component" value="Unassembled WGS sequence"/>
</dbReference>
<keyword evidence="1" id="KW-0812">Transmembrane</keyword>
<organism evidence="2 3">
    <name type="scientific">Microbacterium insulae</name>
    <dbReference type="NCBI Taxonomy" id="483014"/>
    <lineage>
        <taxon>Bacteria</taxon>
        <taxon>Bacillati</taxon>
        <taxon>Actinomycetota</taxon>
        <taxon>Actinomycetes</taxon>
        <taxon>Micrococcales</taxon>
        <taxon>Microbacteriaceae</taxon>
        <taxon>Microbacterium</taxon>
    </lineage>
</organism>
<dbReference type="EMBL" id="JBHTII010000002">
    <property type="protein sequence ID" value="MFD0791592.1"/>
    <property type="molecule type" value="Genomic_DNA"/>
</dbReference>
<name>A0ABW3AL10_9MICO</name>
<evidence type="ECO:0008006" key="4">
    <source>
        <dbReference type="Google" id="ProtNLM"/>
    </source>
</evidence>
<feature type="transmembrane region" description="Helical" evidence="1">
    <location>
        <begin position="28"/>
        <end position="47"/>
    </location>
</feature>
<evidence type="ECO:0000313" key="2">
    <source>
        <dbReference type="EMBL" id="MFD0791592.1"/>
    </source>
</evidence>
<evidence type="ECO:0000256" key="1">
    <source>
        <dbReference type="SAM" id="Phobius"/>
    </source>
</evidence>
<reference evidence="3" key="1">
    <citation type="journal article" date="2019" name="Int. J. Syst. Evol. Microbiol.">
        <title>The Global Catalogue of Microorganisms (GCM) 10K type strain sequencing project: providing services to taxonomists for standard genome sequencing and annotation.</title>
        <authorList>
            <consortium name="The Broad Institute Genomics Platform"/>
            <consortium name="The Broad Institute Genome Sequencing Center for Infectious Disease"/>
            <person name="Wu L."/>
            <person name="Ma J."/>
        </authorList>
    </citation>
    <scope>NUCLEOTIDE SEQUENCE [LARGE SCALE GENOMIC DNA]</scope>
    <source>
        <strain evidence="3">CCUG 54523</strain>
    </source>
</reference>
<gene>
    <name evidence="2" type="ORF">ACFQ0P_14425</name>
</gene>
<proteinExistence type="predicted"/>
<sequence length="147" mass="15254">MNHTAMRLGGDRPVPLEVSQMWLEKRTAGVVVATLVGSAGGGVAHAATVLVNTSSGVSAVGPIKVKFFWSAVLRLFITIVHHASQAMAARNVSRALLKTILNEGKKTTRNGVAYVRYGNYEARVNVNTGKVITVVKLTGGGGGGGGV</sequence>
<feature type="transmembrane region" description="Helical" evidence="1">
    <location>
        <begin position="67"/>
        <end position="84"/>
    </location>
</feature>
<protein>
    <recommendedName>
        <fullName evidence="4">PepSY domain-containing protein</fullName>
    </recommendedName>
</protein>
<keyword evidence="1" id="KW-1133">Transmembrane helix</keyword>
<keyword evidence="3" id="KW-1185">Reference proteome</keyword>
<comment type="caution">
    <text evidence="2">The sequence shown here is derived from an EMBL/GenBank/DDBJ whole genome shotgun (WGS) entry which is preliminary data.</text>
</comment>
<evidence type="ECO:0000313" key="3">
    <source>
        <dbReference type="Proteomes" id="UP001597055"/>
    </source>
</evidence>
<dbReference type="RefSeq" id="WP_204979346.1">
    <property type="nucleotide sequence ID" value="NZ_JBHTII010000002.1"/>
</dbReference>
<accession>A0ABW3AL10</accession>